<dbReference type="GO" id="GO:0003777">
    <property type="term" value="F:microtubule motor activity"/>
    <property type="evidence" value="ECO:0007669"/>
    <property type="project" value="InterPro"/>
</dbReference>
<evidence type="ECO:0000256" key="7">
    <source>
        <dbReference type="ARBA" id="ARBA00022701"/>
    </source>
</evidence>
<evidence type="ECO:0000256" key="19">
    <source>
        <dbReference type="SAM" id="Phobius"/>
    </source>
</evidence>
<dbReference type="Gene3D" id="1.10.1450.10">
    <property type="entry name" value="Tetraspanin"/>
    <property type="match status" value="1"/>
</dbReference>
<comment type="similarity">
    <text evidence="3">Belongs to the LIMR family.</text>
</comment>
<keyword evidence="15 18" id="KW-0505">Motor protein</keyword>
<dbReference type="InterPro" id="IPR051584">
    <property type="entry name" value="GPCR-associated_LMBR1"/>
</dbReference>
<dbReference type="SMART" id="SM00129">
    <property type="entry name" value="KISc"/>
    <property type="match status" value="1"/>
</dbReference>
<feature type="transmembrane region" description="Helical" evidence="19">
    <location>
        <begin position="516"/>
        <end position="537"/>
    </location>
</feature>
<evidence type="ECO:0000256" key="12">
    <source>
        <dbReference type="ARBA" id="ARBA00022989"/>
    </source>
</evidence>
<dbReference type="InterPro" id="IPR008952">
    <property type="entry name" value="Tetraspanin_EC2_sf"/>
</dbReference>
<dbReference type="InterPro" id="IPR018499">
    <property type="entry name" value="Tetraspanin/Peripherin"/>
</dbReference>
<dbReference type="GO" id="GO:0016020">
    <property type="term" value="C:membrane"/>
    <property type="evidence" value="ECO:0007669"/>
    <property type="project" value="UniProtKB-SubCell"/>
</dbReference>
<keyword evidence="8 18" id="KW-0547">Nucleotide-binding</keyword>
<dbReference type="InterPro" id="IPR006876">
    <property type="entry name" value="LMBR1-like_membr_prot"/>
</dbReference>
<dbReference type="GO" id="GO:0005828">
    <property type="term" value="C:kinetochore microtubule"/>
    <property type="evidence" value="ECO:0007669"/>
    <property type="project" value="UniProtKB-ARBA"/>
</dbReference>
<dbReference type="InterPro" id="IPR001752">
    <property type="entry name" value="Kinesin_motor_dom"/>
</dbReference>
<evidence type="ECO:0000256" key="8">
    <source>
        <dbReference type="ARBA" id="ARBA00022741"/>
    </source>
</evidence>
<keyword evidence="11 18" id="KW-0067">ATP-binding</keyword>
<feature type="binding site" evidence="18">
    <location>
        <begin position="1188"/>
        <end position="1195"/>
    </location>
    <ligand>
        <name>ATP</name>
        <dbReference type="ChEBI" id="CHEBI:30616"/>
    </ligand>
</feature>
<dbReference type="EMBL" id="JYDR01000083">
    <property type="protein sequence ID" value="KRY69860.1"/>
    <property type="molecule type" value="Genomic_DNA"/>
</dbReference>
<evidence type="ECO:0000256" key="6">
    <source>
        <dbReference type="ARBA" id="ARBA00022692"/>
    </source>
</evidence>
<keyword evidence="10" id="KW-0159">Chromosome partition</keyword>
<organism evidence="21 22">
    <name type="scientific">Trichinella pseudospiralis</name>
    <name type="common">Parasitic roundworm</name>
    <dbReference type="NCBI Taxonomy" id="6337"/>
    <lineage>
        <taxon>Eukaryota</taxon>
        <taxon>Metazoa</taxon>
        <taxon>Ecdysozoa</taxon>
        <taxon>Nematoda</taxon>
        <taxon>Enoplea</taxon>
        <taxon>Dorylaimia</taxon>
        <taxon>Trichinellida</taxon>
        <taxon>Trichinellidae</taxon>
        <taxon>Trichinella</taxon>
    </lineage>
</organism>
<evidence type="ECO:0000256" key="16">
    <source>
        <dbReference type="ARBA" id="ARBA00023306"/>
    </source>
</evidence>
<comment type="subcellular location">
    <subcellularLocation>
        <location evidence="2">Cytoplasm</location>
        <location evidence="2">Cytoskeleton</location>
        <location evidence="2">Spindle pole</location>
    </subcellularLocation>
    <subcellularLocation>
        <location evidence="1">Membrane</location>
        <topology evidence="1">Multi-pass membrane protein</topology>
    </subcellularLocation>
</comment>
<proteinExistence type="inferred from homology"/>
<dbReference type="GO" id="GO:0000922">
    <property type="term" value="C:spindle pole"/>
    <property type="evidence" value="ECO:0007669"/>
    <property type="project" value="UniProtKB-SubCell"/>
</dbReference>
<keyword evidence="6 19" id="KW-0812">Transmembrane</keyword>
<evidence type="ECO:0000256" key="10">
    <source>
        <dbReference type="ARBA" id="ARBA00022829"/>
    </source>
</evidence>
<dbReference type="InterPro" id="IPR036961">
    <property type="entry name" value="Kinesin_motor_dom_sf"/>
</dbReference>
<dbReference type="GO" id="GO:0007059">
    <property type="term" value="P:chromosome segregation"/>
    <property type="evidence" value="ECO:0007669"/>
    <property type="project" value="UniProtKB-KW"/>
</dbReference>
<dbReference type="PROSITE" id="PS00411">
    <property type="entry name" value="KINESIN_MOTOR_1"/>
    <property type="match status" value="1"/>
</dbReference>
<feature type="transmembrane region" description="Helical" evidence="19">
    <location>
        <begin position="419"/>
        <end position="442"/>
    </location>
</feature>
<feature type="transmembrane region" description="Helical" evidence="19">
    <location>
        <begin position="373"/>
        <end position="391"/>
    </location>
</feature>
<evidence type="ECO:0000256" key="1">
    <source>
        <dbReference type="ARBA" id="ARBA00004141"/>
    </source>
</evidence>
<evidence type="ECO:0000256" key="5">
    <source>
        <dbReference type="ARBA" id="ARBA00022618"/>
    </source>
</evidence>
<comment type="caution">
    <text evidence="21">The sequence shown here is derived from an EMBL/GenBank/DDBJ whole genome shotgun (WGS) entry which is preliminary data.</text>
</comment>
<keyword evidence="13" id="KW-0175">Coiled coil</keyword>
<evidence type="ECO:0000256" key="3">
    <source>
        <dbReference type="ARBA" id="ARBA00010487"/>
    </source>
</evidence>
<dbReference type="Pfam" id="PF22923">
    <property type="entry name" value="KIF2A-like_1st"/>
    <property type="match status" value="1"/>
</dbReference>
<dbReference type="InterPro" id="IPR027417">
    <property type="entry name" value="P-loop_NTPase"/>
</dbReference>
<dbReference type="Proteomes" id="UP000054632">
    <property type="component" value="Unassembled WGS sequence"/>
</dbReference>
<keyword evidence="12 19" id="KW-1133">Transmembrane helix</keyword>
<evidence type="ECO:0000256" key="2">
    <source>
        <dbReference type="ARBA" id="ARBA00004647"/>
    </source>
</evidence>
<dbReference type="GO" id="GO:0007018">
    <property type="term" value="P:microtubule-based movement"/>
    <property type="evidence" value="ECO:0007669"/>
    <property type="project" value="InterPro"/>
</dbReference>
<keyword evidence="9" id="KW-0498">Mitosis</keyword>
<keyword evidence="7" id="KW-0493">Microtubule</keyword>
<sequence length="1627" mass="185413">MLTVFVKATYMNVALLAVQLLFVFIIVVLILHQYGDWQRQHFLVSFSTVVAWFLAFVIVFMLPLDVVLTFHRLCDNREIIVNNDTNRSSVPADDDCQLSDIDLPENVLPILWRFVYWTSQIILPIMQSYSNAGEFTALGKLKRALFNNALYYGTYLIIFAFLLLYAVSKGHYLNAGNLKTICIAASNTWGLFWLVLLLGYGLVEVPRNTWLNSKPGFTLMKLYFKLGKLMVERNDAEETVKELCQQAYLLSLQNENCSVRAPMLKVILEKFPISMVRAVKKKVPQTIAQSDKQSSEKMLILFHKQVIKSLQDYNRTNAQYDAAMANAIYLEDVEKNQQSSDTQALIVQNQNPLISIICHPTIRWYFDCHLKRYLLIVLSVFCCIMSVFIVWSEMTFSNVNPPLSLAALFVHMAAGDKNYMFIEMFSITTISYMCICAYYTVFRLKVYRYYHLDSHHHTDENSLLFSAILLCRLTPPLCLNFLGIIHMDMHVTKDLNLQTETAYTKLMGHLDVIEPISSWFNIYFPMAIILLCIFTFFRLGSRLLHFIGFEQFIVDDDITADLVVNGKAMVLAERNQRKRQVDRQSRDQFWKSKLGNRSLSTQRFDPSHAANRMQNINSSGIYSNDRQCIIELEELPENTIDDERSRFDFNMANYACTALFVTMGFGRCSSKMVLGLVGLSLWVAAISLFFISGYALVTYKHYDSFTTAQYALAPAIFLSFIGIVFFLTGLLGCCSVCSDSKCLVFSFFTSLALLMIMLITAVSLTVTYRSDIDAMIVNTTQEALKRYGEEKAAETSQIDLLQSQMQCCGFNNYTDWRKTPWGEKPENEDRVPKSCCKPEANDCVGNIKSQLNLINEQGCYAIWQEMLKSNIKRIAVGGVVFLLALILGMICSCVLLCYKSKAAMYTRRCCEAFLTEILQTQRLVAVNWMEGEELKGKKITFDSLSLFNPNLVIDEVESSSKETAPKPSSETKEVASEAREFLSIIPCSQRPLKMTGTSDFFQSKKEKTEFAKAIQKGFITTRRSMASRSCNKLVAPPSDKPKMEKPLSLKAEISSAKRQEPLRVHYNNKEFISMINEYRKQLPCQSLSVANFGTSNNRITVCVRVRPLNEREISKNQFNVVTVAKRDVIILHQPQMKVDTSKVLENQTFRFDYVFDEGSSNDLVYQYTAKPLTRTVFEKGFATCFAYGQTGTGKTYTMSGSVEGKHLNVNSGIYGKTVQDIFHLLNYEYYQLNLQISCCFFEIYGEKVNDLLNNKQLLKVFEDGKGEVKLISLKEVVVDNEEEVFKLLKKGSDLRSSGQTSMNRSSSRSHCIFQIILRDKKSNKVHGKFSLVDLAGNERGADNMSSDRLSRIESASINHSLFALKECIRAIGTKQGHIPFRGSKLTLVLRDSFVAENARTCMIAMVSPGNLSCEHTINTLHYANRVKEMVVEESEIMAEVNDQDLDDDIEKTYDVPISGMPDCLVMELQKNKADKVVDVVATPHEVNDERKTYSLSALQTKLIEKHQLCLENMKSWTPCLQDLYSAEKTTKYDFTMYAGAVSALLKNHIKVVQQLQQAADEYLQFQMQNSFFLLYYSCNNVNAVYLLVFIIKCKNEIAFSEIIQFCIMKTLKNITDVICECCVILFF</sequence>
<feature type="transmembrane region" description="Helical" evidence="19">
    <location>
        <begin position="178"/>
        <end position="203"/>
    </location>
</feature>
<dbReference type="CDD" id="cd01367">
    <property type="entry name" value="KISc_KIF2_like"/>
    <property type="match status" value="1"/>
</dbReference>
<dbReference type="PRINTS" id="PR00380">
    <property type="entry name" value="KINESINHEAVY"/>
</dbReference>
<evidence type="ECO:0000259" key="20">
    <source>
        <dbReference type="PROSITE" id="PS50067"/>
    </source>
</evidence>
<dbReference type="SUPFAM" id="SSF48652">
    <property type="entry name" value="Tetraspanin"/>
    <property type="match status" value="1"/>
</dbReference>
<dbReference type="PANTHER" id="PTHR21355:SF0">
    <property type="entry name" value="G-PROTEIN COUPLED RECEPTOR-ASSOCIATED PROTEIN LMBRD2"/>
    <property type="match status" value="1"/>
</dbReference>
<name>A0A0V1E7V7_TRIPS</name>
<dbReference type="SUPFAM" id="SSF52540">
    <property type="entry name" value="P-loop containing nucleoside triphosphate hydrolases"/>
    <property type="match status" value="1"/>
</dbReference>
<feature type="transmembrane region" description="Helical" evidence="19">
    <location>
        <begin position="463"/>
        <end position="485"/>
    </location>
</feature>
<dbReference type="PROSITE" id="PS50067">
    <property type="entry name" value="KINESIN_MOTOR_2"/>
    <property type="match status" value="1"/>
</dbReference>
<gene>
    <name evidence="21" type="primary">Cdc20</name>
    <name evidence="21" type="ORF">T4A_9868</name>
</gene>
<dbReference type="InterPro" id="IPR019821">
    <property type="entry name" value="Kinesin_motor_CS"/>
</dbReference>
<accession>A0A0V1E7V7</accession>
<dbReference type="FunFam" id="3.40.850.10:FF:000012">
    <property type="entry name" value="Kinesin-like protein"/>
    <property type="match status" value="1"/>
</dbReference>
<keyword evidence="5" id="KW-0132">Cell division</keyword>
<dbReference type="InterPro" id="IPR054473">
    <property type="entry name" value="KIF2A-like_N"/>
</dbReference>
<reference evidence="21 22" key="1">
    <citation type="submission" date="2015-01" db="EMBL/GenBank/DDBJ databases">
        <title>Evolution of Trichinella species and genotypes.</title>
        <authorList>
            <person name="Korhonen P.K."/>
            <person name="Edoardo P."/>
            <person name="Giuseppe L.R."/>
            <person name="Gasser R.B."/>
        </authorList>
    </citation>
    <scope>NUCLEOTIDE SEQUENCE [LARGE SCALE GENOMIC DNA]</scope>
    <source>
        <strain evidence="21">ISS13</strain>
    </source>
</reference>
<evidence type="ECO:0000256" key="13">
    <source>
        <dbReference type="ARBA" id="ARBA00023054"/>
    </source>
</evidence>
<evidence type="ECO:0000256" key="18">
    <source>
        <dbReference type="PROSITE-ProRule" id="PRU00283"/>
    </source>
</evidence>
<dbReference type="GO" id="GO:0005524">
    <property type="term" value="F:ATP binding"/>
    <property type="evidence" value="ECO:0007669"/>
    <property type="project" value="UniProtKB-UniRule"/>
</dbReference>
<evidence type="ECO:0000256" key="17">
    <source>
        <dbReference type="ARBA" id="ARBA00061030"/>
    </source>
</evidence>
<dbReference type="Pfam" id="PF00335">
    <property type="entry name" value="Tetraspanin"/>
    <property type="match status" value="1"/>
</dbReference>
<feature type="transmembrane region" description="Helical" evidence="19">
    <location>
        <begin position="149"/>
        <end position="166"/>
    </location>
</feature>
<dbReference type="Pfam" id="PF00225">
    <property type="entry name" value="Kinesin"/>
    <property type="match status" value="1"/>
</dbReference>
<comment type="similarity">
    <text evidence="17">Belongs to the TRAFAC class myosin-kinesin ATPase superfamily. Kinesin family. KIN-13 subfamily.</text>
</comment>
<evidence type="ECO:0000256" key="15">
    <source>
        <dbReference type="ARBA" id="ARBA00023175"/>
    </source>
</evidence>
<evidence type="ECO:0000256" key="11">
    <source>
        <dbReference type="ARBA" id="ARBA00022840"/>
    </source>
</evidence>
<evidence type="ECO:0000256" key="9">
    <source>
        <dbReference type="ARBA" id="ARBA00022776"/>
    </source>
</evidence>
<dbReference type="Pfam" id="PF04791">
    <property type="entry name" value="LMBR1"/>
    <property type="match status" value="1"/>
</dbReference>
<feature type="transmembrane region" description="Helical" evidence="19">
    <location>
        <begin position="743"/>
        <end position="766"/>
    </location>
</feature>
<feature type="domain" description="Kinesin motor" evidence="20">
    <location>
        <begin position="1098"/>
        <end position="1429"/>
    </location>
</feature>
<feature type="transmembrane region" description="Helical" evidence="19">
    <location>
        <begin position="43"/>
        <end position="62"/>
    </location>
</feature>
<keyword evidence="16" id="KW-0131">Cell cycle</keyword>
<evidence type="ECO:0000256" key="4">
    <source>
        <dbReference type="ARBA" id="ARBA00022490"/>
    </source>
</evidence>
<dbReference type="PANTHER" id="PTHR21355">
    <property type="entry name" value="G-PROTEIN COUPLED RECEPTOR-ASSOCIATED PROTEIN LMBRD2"/>
    <property type="match status" value="1"/>
</dbReference>
<evidence type="ECO:0000313" key="21">
    <source>
        <dbReference type="EMBL" id="KRY69860.1"/>
    </source>
</evidence>
<feature type="transmembrane region" description="Helical" evidence="19">
    <location>
        <begin position="709"/>
        <end position="731"/>
    </location>
</feature>
<protein>
    <submittedName>
        <fullName evidence="21">LMBR1 domain-containing protein 2</fullName>
    </submittedName>
</protein>
<evidence type="ECO:0000256" key="14">
    <source>
        <dbReference type="ARBA" id="ARBA00023136"/>
    </source>
</evidence>
<feature type="transmembrane region" description="Helical" evidence="19">
    <location>
        <begin position="12"/>
        <end position="31"/>
    </location>
</feature>
<dbReference type="GO" id="GO:0051301">
    <property type="term" value="P:cell division"/>
    <property type="evidence" value="ECO:0007669"/>
    <property type="project" value="UniProtKB-KW"/>
</dbReference>
<dbReference type="GO" id="GO:0008017">
    <property type="term" value="F:microtubule binding"/>
    <property type="evidence" value="ECO:0007669"/>
    <property type="project" value="InterPro"/>
</dbReference>
<feature type="transmembrane region" description="Helical" evidence="19">
    <location>
        <begin position="874"/>
        <end position="898"/>
    </location>
</feature>
<feature type="transmembrane region" description="Helical" evidence="19">
    <location>
        <begin position="673"/>
        <end position="697"/>
    </location>
</feature>
<dbReference type="Gene3D" id="3.40.850.10">
    <property type="entry name" value="Kinesin motor domain"/>
    <property type="match status" value="1"/>
</dbReference>
<evidence type="ECO:0000313" key="22">
    <source>
        <dbReference type="Proteomes" id="UP000054632"/>
    </source>
</evidence>
<keyword evidence="14 19" id="KW-0472">Membrane</keyword>
<keyword evidence="4" id="KW-0963">Cytoplasm</keyword>